<proteinExistence type="predicted"/>
<evidence type="ECO:0000313" key="2">
    <source>
        <dbReference type="EMBL" id="CAL1574414.1"/>
    </source>
</evidence>
<feature type="region of interest" description="Disordered" evidence="1">
    <location>
        <begin position="22"/>
        <end position="93"/>
    </location>
</feature>
<reference evidence="2 3" key="1">
    <citation type="submission" date="2024-04" db="EMBL/GenBank/DDBJ databases">
        <authorList>
            <person name="Waldvogel A.-M."/>
            <person name="Schoenle A."/>
        </authorList>
    </citation>
    <scope>NUCLEOTIDE SEQUENCE [LARGE SCALE GENOMIC DNA]</scope>
</reference>
<evidence type="ECO:0000256" key="1">
    <source>
        <dbReference type="SAM" id="MobiDB-lite"/>
    </source>
</evidence>
<sequence length="93" mass="9131">MVLMDLNYCQAASGLCQGEWSRHTGPRGGVAGRVDPGGGPVWGGWRGEWSRHTGTEGGGAGGASGADTRGPGGGPGGGPGVCGGGHFKQQQNV</sequence>
<feature type="compositionally biased region" description="Gly residues" evidence="1">
    <location>
        <begin position="26"/>
        <end position="46"/>
    </location>
</feature>
<name>A0AAV2JGX1_KNICA</name>
<dbReference type="EMBL" id="OZ035833">
    <property type="protein sequence ID" value="CAL1574414.1"/>
    <property type="molecule type" value="Genomic_DNA"/>
</dbReference>
<gene>
    <name evidence="2" type="ORF">KC01_LOCUS6142</name>
</gene>
<dbReference type="AlphaFoldDB" id="A0AAV2JGX1"/>
<evidence type="ECO:0000313" key="3">
    <source>
        <dbReference type="Proteomes" id="UP001497482"/>
    </source>
</evidence>
<protein>
    <submittedName>
        <fullName evidence="2">Uncharacterized protein</fullName>
    </submittedName>
</protein>
<feature type="compositionally biased region" description="Gly residues" evidence="1">
    <location>
        <begin position="55"/>
        <end position="86"/>
    </location>
</feature>
<organism evidence="2 3">
    <name type="scientific">Knipowitschia caucasica</name>
    <name type="common">Caucasian dwarf goby</name>
    <name type="synonym">Pomatoschistus caucasicus</name>
    <dbReference type="NCBI Taxonomy" id="637954"/>
    <lineage>
        <taxon>Eukaryota</taxon>
        <taxon>Metazoa</taxon>
        <taxon>Chordata</taxon>
        <taxon>Craniata</taxon>
        <taxon>Vertebrata</taxon>
        <taxon>Euteleostomi</taxon>
        <taxon>Actinopterygii</taxon>
        <taxon>Neopterygii</taxon>
        <taxon>Teleostei</taxon>
        <taxon>Neoteleostei</taxon>
        <taxon>Acanthomorphata</taxon>
        <taxon>Gobiaria</taxon>
        <taxon>Gobiiformes</taxon>
        <taxon>Gobioidei</taxon>
        <taxon>Gobiidae</taxon>
        <taxon>Gobiinae</taxon>
        <taxon>Knipowitschia</taxon>
    </lineage>
</organism>
<keyword evidence="3" id="KW-1185">Reference proteome</keyword>
<dbReference type="Proteomes" id="UP001497482">
    <property type="component" value="Chromosome 11"/>
</dbReference>
<accession>A0AAV2JGX1</accession>